<sequence>MRVKATSPTHHSSNIHSYIVFHYLTIVWYNIPPATREGEVVEKPIITLLLSTATLHIPTLRRLRNVVDTLEEQGRRAGLFPAVISGILSQLTVNTSYNPLQCAKVQVNSVVSPPSEVMGGGCFIIGNTVTSICTKMPAEMCMYMGNFDNIVPVPSTHTTISGTVSTTNIIMSNWSTQMWRSVMNRAARSLASGPFGSHFFGAFVTVGS</sequence>
<dbReference type="Proteomes" id="UP001196413">
    <property type="component" value="Unassembled WGS sequence"/>
</dbReference>
<organism evidence="1 2">
    <name type="scientific">Parelaphostrongylus tenuis</name>
    <name type="common">Meningeal worm</name>
    <dbReference type="NCBI Taxonomy" id="148309"/>
    <lineage>
        <taxon>Eukaryota</taxon>
        <taxon>Metazoa</taxon>
        <taxon>Ecdysozoa</taxon>
        <taxon>Nematoda</taxon>
        <taxon>Chromadorea</taxon>
        <taxon>Rhabditida</taxon>
        <taxon>Rhabditina</taxon>
        <taxon>Rhabditomorpha</taxon>
        <taxon>Strongyloidea</taxon>
        <taxon>Metastrongylidae</taxon>
        <taxon>Parelaphostrongylus</taxon>
    </lineage>
</organism>
<keyword evidence="2" id="KW-1185">Reference proteome</keyword>
<gene>
    <name evidence="1" type="ORF">KIN20_018315</name>
</gene>
<comment type="caution">
    <text evidence="1">The sequence shown here is derived from an EMBL/GenBank/DDBJ whole genome shotgun (WGS) entry which is preliminary data.</text>
</comment>
<proteinExistence type="predicted"/>
<dbReference type="AlphaFoldDB" id="A0AAD5MJ98"/>
<evidence type="ECO:0000313" key="2">
    <source>
        <dbReference type="Proteomes" id="UP001196413"/>
    </source>
</evidence>
<name>A0AAD5MJ98_PARTN</name>
<evidence type="ECO:0000313" key="1">
    <source>
        <dbReference type="EMBL" id="KAJ1359552.1"/>
    </source>
</evidence>
<protein>
    <submittedName>
        <fullName evidence="1">Uncharacterized protein</fullName>
    </submittedName>
</protein>
<reference evidence="1" key="1">
    <citation type="submission" date="2021-06" db="EMBL/GenBank/DDBJ databases">
        <title>Parelaphostrongylus tenuis whole genome reference sequence.</title>
        <authorList>
            <person name="Garwood T.J."/>
            <person name="Larsen P.A."/>
            <person name="Fountain-Jones N.M."/>
            <person name="Garbe J.R."/>
            <person name="Macchietto M.G."/>
            <person name="Kania S.A."/>
            <person name="Gerhold R.W."/>
            <person name="Richards J.E."/>
            <person name="Wolf T.M."/>
        </authorList>
    </citation>
    <scope>NUCLEOTIDE SEQUENCE</scope>
    <source>
        <strain evidence="1">MNPRO001-30</strain>
        <tissue evidence="1">Meninges</tissue>
    </source>
</reference>
<accession>A0AAD5MJ98</accession>
<dbReference type="EMBL" id="JAHQIW010003645">
    <property type="protein sequence ID" value="KAJ1359552.1"/>
    <property type="molecule type" value="Genomic_DNA"/>
</dbReference>